<evidence type="ECO:0000256" key="2">
    <source>
        <dbReference type="ARBA" id="ARBA00008748"/>
    </source>
</evidence>
<keyword evidence="7 9" id="KW-0067">ATP-binding</keyword>
<protein>
    <recommendedName>
        <fullName evidence="9">Probable butyrate kinase</fullName>
        <shortName evidence="9">BK</shortName>
        <ecNumber evidence="9">2.7.2.7</ecNumber>
    </recommendedName>
    <alternativeName>
        <fullName evidence="9">Branched-chain carboxylic acid kinase</fullName>
    </alternativeName>
</protein>
<dbReference type="PATRIC" id="fig|1345023.5.peg.2532"/>
<name>U1LI14_9BACL</name>
<dbReference type="InterPro" id="IPR043129">
    <property type="entry name" value="ATPase_NBD"/>
</dbReference>
<dbReference type="PROSITE" id="PS01076">
    <property type="entry name" value="ACETATE_KINASE_2"/>
    <property type="match status" value="1"/>
</dbReference>
<dbReference type="GO" id="GO:0047761">
    <property type="term" value="F:butyrate kinase activity"/>
    <property type="evidence" value="ECO:0007669"/>
    <property type="project" value="UniProtKB-UniRule"/>
</dbReference>
<keyword evidence="5 9" id="KW-0547">Nucleotide-binding</keyword>
<evidence type="ECO:0000256" key="1">
    <source>
        <dbReference type="ARBA" id="ARBA00004496"/>
    </source>
</evidence>
<keyword evidence="4 9" id="KW-0808">Transferase</keyword>
<dbReference type="EC" id="2.7.2.7" evidence="9"/>
<dbReference type="InterPro" id="IPR011245">
    <property type="entry name" value="Butyrate_kin"/>
</dbReference>
<dbReference type="SUPFAM" id="SSF53067">
    <property type="entry name" value="Actin-like ATPase domain"/>
    <property type="match status" value="2"/>
</dbReference>
<evidence type="ECO:0000256" key="8">
    <source>
        <dbReference type="ARBA" id="ARBA00048596"/>
    </source>
</evidence>
<comment type="catalytic activity">
    <reaction evidence="8 9">
        <text>butanoate + ATP = butanoyl phosphate + ADP</text>
        <dbReference type="Rhea" id="RHEA:13585"/>
        <dbReference type="ChEBI" id="CHEBI:17968"/>
        <dbReference type="ChEBI" id="CHEBI:30616"/>
        <dbReference type="ChEBI" id="CHEBI:58079"/>
        <dbReference type="ChEBI" id="CHEBI:456216"/>
        <dbReference type="EC" id="2.7.2.7"/>
    </reaction>
</comment>
<evidence type="ECO:0000256" key="6">
    <source>
        <dbReference type="ARBA" id="ARBA00022777"/>
    </source>
</evidence>
<dbReference type="GO" id="GO:0008776">
    <property type="term" value="F:acetate kinase activity"/>
    <property type="evidence" value="ECO:0007669"/>
    <property type="project" value="TreeGrafter"/>
</dbReference>
<dbReference type="HAMAP" id="MF_00542">
    <property type="entry name" value="Butyrate_kinase"/>
    <property type="match status" value="1"/>
</dbReference>
<dbReference type="InterPro" id="IPR023865">
    <property type="entry name" value="Aliphatic_acid_kinase_CS"/>
</dbReference>
<dbReference type="InterPro" id="IPR000890">
    <property type="entry name" value="Aliphatic_acid_kin_short-chain"/>
</dbReference>
<evidence type="ECO:0000256" key="7">
    <source>
        <dbReference type="ARBA" id="ARBA00022840"/>
    </source>
</evidence>
<proteinExistence type="inferred from homology"/>
<dbReference type="PANTHER" id="PTHR21060:SF3">
    <property type="entry name" value="BUTYRATE KINASE 2-RELATED"/>
    <property type="match status" value="1"/>
</dbReference>
<dbReference type="Pfam" id="PF00871">
    <property type="entry name" value="Acetate_kinase"/>
    <property type="match status" value="1"/>
</dbReference>
<dbReference type="AlphaFoldDB" id="U1LI14"/>
<dbReference type="Proteomes" id="UP000016464">
    <property type="component" value="Unassembled WGS sequence"/>
</dbReference>
<comment type="subcellular location">
    <subcellularLocation>
        <location evidence="1 9">Cytoplasm</location>
    </subcellularLocation>
</comment>
<keyword evidence="3 9" id="KW-0963">Cytoplasm</keyword>
<dbReference type="PANTHER" id="PTHR21060">
    <property type="entry name" value="ACETATE KINASE"/>
    <property type="match status" value="1"/>
</dbReference>
<dbReference type="GO" id="GO:0006083">
    <property type="term" value="P:acetate metabolic process"/>
    <property type="evidence" value="ECO:0007669"/>
    <property type="project" value="TreeGrafter"/>
</dbReference>
<dbReference type="eggNOG" id="COG3426">
    <property type="taxonomic scope" value="Bacteria"/>
</dbReference>
<evidence type="ECO:0000313" key="12">
    <source>
        <dbReference type="Proteomes" id="UP000016464"/>
    </source>
</evidence>
<gene>
    <name evidence="9" type="primary">buk</name>
    <name evidence="11" type="ORF">M467_07165</name>
</gene>
<accession>U1LI14</accession>
<evidence type="ECO:0000256" key="10">
    <source>
        <dbReference type="RuleBase" id="RU003835"/>
    </source>
</evidence>
<dbReference type="GO" id="GO:0005524">
    <property type="term" value="F:ATP binding"/>
    <property type="evidence" value="ECO:0007669"/>
    <property type="project" value="UniProtKB-KW"/>
</dbReference>
<dbReference type="Gene3D" id="3.30.420.40">
    <property type="match status" value="2"/>
</dbReference>
<comment type="caution">
    <text evidence="11">The sequence shown here is derived from an EMBL/GenBank/DDBJ whole genome shotgun (WGS) entry which is preliminary data.</text>
</comment>
<sequence length="367" mass="39343">MGAEMTRQLILAINPGSTSTKVGLFDGADEILSRTVRHEADVTGLSLPEQLPHREREVRDLLAETGIAGEDLSAIVGRGGLLAPMTSGTYAVNPLMREDLASGRFGMHASNLGGLLAYKLGELFQVPNFIVDPVVVDELGPLARATGMPEINRRSIFHALNQKAVAKRFAAENGSDYKQLNLIIAHLGGGITVGAHAKGAVIDVNNGLDGDGPLAPERAGSIPVGQVVELCYSTRYKESEMKQKIVGRGGLFAHLGTFDAIEIEQRMADGDEQAALLYETMAYRVAQEIAKHGATLRGDVDAILLTGGIAYSTWLTEQISARVGYLAPVHIYPGEDELKALAEGALRAIRHEEAVREYEGDTHGTRI</sequence>
<dbReference type="STRING" id="1385984.GCA_000702565_01201"/>
<dbReference type="PROSITE" id="PS01075">
    <property type="entry name" value="ACETATE_KINASE_1"/>
    <property type="match status" value="1"/>
</dbReference>
<evidence type="ECO:0000313" key="11">
    <source>
        <dbReference type="EMBL" id="ERG67058.1"/>
    </source>
</evidence>
<organism evidence="11 12">
    <name type="scientific">Exiguobacterium chiriqhucha RW-2</name>
    <dbReference type="NCBI Taxonomy" id="1345023"/>
    <lineage>
        <taxon>Bacteria</taxon>
        <taxon>Bacillati</taxon>
        <taxon>Bacillota</taxon>
        <taxon>Bacilli</taxon>
        <taxon>Bacillales</taxon>
        <taxon>Bacillales Family XII. Incertae Sedis</taxon>
        <taxon>Exiguobacterium</taxon>
    </lineage>
</organism>
<reference evidence="11 12" key="1">
    <citation type="journal article" date="2013" name="Genome Announc.">
        <title>Draft Genome Sequence of Exiguobacterium pavilionensis Strain RW-2, with Wide Thermal, Salinity, and pH Tolerance, Isolated from Modern Freshwater Microbialites.</title>
        <authorList>
            <person name="White R.A.III."/>
            <person name="Grassa C.J."/>
            <person name="Suttle C.A."/>
        </authorList>
    </citation>
    <scope>NUCLEOTIDE SEQUENCE [LARGE SCALE GENOMIC DNA]</scope>
    <source>
        <strain evidence="11 12">RW-2</strain>
    </source>
</reference>
<keyword evidence="6 9" id="KW-0418">Kinase</keyword>
<dbReference type="CDD" id="cd24011">
    <property type="entry name" value="ASKHA_NBD_BK"/>
    <property type="match status" value="1"/>
</dbReference>
<evidence type="ECO:0000256" key="4">
    <source>
        <dbReference type="ARBA" id="ARBA00022679"/>
    </source>
</evidence>
<dbReference type="NCBIfam" id="TIGR02707">
    <property type="entry name" value="butyr_kinase"/>
    <property type="match status" value="1"/>
</dbReference>
<dbReference type="GO" id="GO:0005737">
    <property type="term" value="C:cytoplasm"/>
    <property type="evidence" value="ECO:0007669"/>
    <property type="project" value="UniProtKB-SubCell"/>
</dbReference>
<comment type="similarity">
    <text evidence="2 9 10">Belongs to the acetokinase family.</text>
</comment>
<evidence type="ECO:0000256" key="3">
    <source>
        <dbReference type="ARBA" id="ARBA00022490"/>
    </source>
</evidence>
<evidence type="ECO:0000256" key="9">
    <source>
        <dbReference type="HAMAP-Rule" id="MF_00542"/>
    </source>
</evidence>
<evidence type="ECO:0000256" key="5">
    <source>
        <dbReference type="ARBA" id="ARBA00022741"/>
    </source>
</evidence>
<dbReference type="PIRSF" id="PIRSF036458">
    <property type="entry name" value="Butyrate_kin"/>
    <property type="match status" value="1"/>
</dbReference>
<dbReference type="PRINTS" id="PR00471">
    <property type="entry name" value="ACETATEKNASE"/>
</dbReference>
<dbReference type="EMBL" id="ATCL01000020">
    <property type="protein sequence ID" value="ERG67058.1"/>
    <property type="molecule type" value="Genomic_DNA"/>
</dbReference>
<keyword evidence="12" id="KW-1185">Reference proteome</keyword>
<dbReference type="NCBIfam" id="NF002834">
    <property type="entry name" value="PRK03011.1-5"/>
    <property type="match status" value="1"/>
</dbReference>